<dbReference type="CDD" id="cd00865">
    <property type="entry name" value="PEBP_bact_arch"/>
    <property type="match status" value="1"/>
</dbReference>
<dbReference type="SUPFAM" id="SSF49777">
    <property type="entry name" value="PEBP-like"/>
    <property type="match status" value="1"/>
</dbReference>
<sequence>MKLLAILLYPLGLLLRGKRAGSTRSIRNAPELAAAESGTLHLTSSAFTHGSTIPLRHATMDLGPNISPALAWDEPPARTKRMLLVMEDIDTPTAKPGRHMAAYFAPEPPRIDEGELTADNARFTYLPDHRNRTGYQGPRPLPGHGTHHYQFHLYALDCEPNTTAATELESLLPLLMGHVLASGHLEGTLRG</sequence>
<dbReference type="Gene3D" id="3.90.280.10">
    <property type="entry name" value="PEBP-like"/>
    <property type="match status" value="1"/>
</dbReference>
<dbReference type="GO" id="GO:0004860">
    <property type="term" value="F:protein kinase inhibitor activity"/>
    <property type="evidence" value="ECO:0007669"/>
    <property type="project" value="UniProtKB-KW"/>
</dbReference>
<dbReference type="InterPro" id="IPR036610">
    <property type="entry name" value="PEBP-like_sf"/>
</dbReference>
<reference evidence="3" key="1">
    <citation type="journal article" date="2019" name="Int. J. Syst. Evol. Microbiol.">
        <title>The Global Catalogue of Microorganisms (GCM) 10K type strain sequencing project: providing services to taxonomists for standard genome sequencing and annotation.</title>
        <authorList>
            <consortium name="The Broad Institute Genomics Platform"/>
            <consortium name="The Broad Institute Genome Sequencing Center for Infectious Disease"/>
            <person name="Wu L."/>
            <person name="Ma J."/>
        </authorList>
    </citation>
    <scope>NUCLEOTIDE SEQUENCE [LARGE SCALE GENOMIC DNA]</scope>
    <source>
        <strain evidence="3">JCM 16898</strain>
    </source>
</reference>
<evidence type="ECO:0000313" key="3">
    <source>
        <dbReference type="Proteomes" id="UP001500689"/>
    </source>
</evidence>
<evidence type="ECO:0000256" key="1">
    <source>
        <dbReference type="ARBA" id="ARBA00007120"/>
    </source>
</evidence>
<keyword evidence="2" id="KW-0649">Protein kinase inhibitor</keyword>
<name>A0ABP6YST7_9PSEU</name>
<gene>
    <name evidence="2" type="ORF">GCM10022222_84480</name>
</gene>
<evidence type="ECO:0000313" key="2">
    <source>
        <dbReference type="EMBL" id="GAA3586880.1"/>
    </source>
</evidence>
<dbReference type="Proteomes" id="UP001500689">
    <property type="component" value="Unassembled WGS sequence"/>
</dbReference>
<dbReference type="InterPro" id="IPR008914">
    <property type="entry name" value="PEBP"/>
</dbReference>
<protein>
    <submittedName>
        <fullName evidence="2">YbhB/YbcL family Raf kinase inhibitor-like protein</fullName>
    </submittedName>
</protein>
<proteinExistence type="inferred from homology"/>
<comment type="similarity">
    <text evidence="1">Belongs to the UPF0098 family.</text>
</comment>
<comment type="caution">
    <text evidence="2">The sequence shown here is derived from an EMBL/GenBank/DDBJ whole genome shotgun (WGS) entry which is preliminary data.</text>
</comment>
<accession>A0ABP6YST7</accession>
<dbReference type="PANTHER" id="PTHR30289">
    <property type="entry name" value="UNCHARACTERIZED PROTEIN YBCL-RELATED"/>
    <property type="match status" value="1"/>
</dbReference>
<organism evidence="2 3">
    <name type="scientific">Amycolatopsis ultiminotia</name>
    <dbReference type="NCBI Taxonomy" id="543629"/>
    <lineage>
        <taxon>Bacteria</taxon>
        <taxon>Bacillati</taxon>
        <taxon>Actinomycetota</taxon>
        <taxon>Actinomycetes</taxon>
        <taxon>Pseudonocardiales</taxon>
        <taxon>Pseudonocardiaceae</taxon>
        <taxon>Amycolatopsis</taxon>
    </lineage>
</organism>
<dbReference type="RefSeq" id="WP_344869237.1">
    <property type="nucleotide sequence ID" value="NZ_BAAAZN010000034.1"/>
</dbReference>
<dbReference type="InterPro" id="IPR005247">
    <property type="entry name" value="YbhB_YbcL/LppC-like"/>
</dbReference>
<dbReference type="EMBL" id="BAAAZN010000034">
    <property type="protein sequence ID" value="GAA3586880.1"/>
    <property type="molecule type" value="Genomic_DNA"/>
</dbReference>
<keyword evidence="3" id="KW-1185">Reference proteome</keyword>
<dbReference type="PANTHER" id="PTHR30289:SF1">
    <property type="entry name" value="PEBP (PHOSPHATIDYLETHANOLAMINE-BINDING PROTEIN) FAMILY PROTEIN"/>
    <property type="match status" value="1"/>
</dbReference>
<dbReference type="Pfam" id="PF01161">
    <property type="entry name" value="PBP"/>
    <property type="match status" value="1"/>
</dbReference>